<evidence type="ECO:0000259" key="2">
    <source>
        <dbReference type="PROSITE" id="PS50110"/>
    </source>
</evidence>
<dbReference type="EMBL" id="CAEZYW010000190">
    <property type="protein sequence ID" value="CAB4749122.1"/>
    <property type="molecule type" value="Genomic_DNA"/>
</dbReference>
<dbReference type="Gene3D" id="3.40.50.2300">
    <property type="match status" value="1"/>
</dbReference>
<protein>
    <submittedName>
        <fullName evidence="3">Unannotated protein</fullName>
    </submittedName>
</protein>
<dbReference type="AlphaFoldDB" id="A0A6J6TNU4"/>
<dbReference type="InterPro" id="IPR039420">
    <property type="entry name" value="WalR-like"/>
</dbReference>
<dbReference type="SUPFAM" id="SSF52172">
    <property type="entry name" value="CheY-like"/>
    <property type="match status" value="1"/>
</dbReference>
<name>A0A6J6TNU4_9ZZZZ</name>
<dbReference type="Gene3D" id="1.10.10.10">
    <property type="entry name" value="Winged helix-like DNA-binding domain superfamily/Winged helix DNA-binding domain"/>
    <property type="match status" value="1"/>
</dbReference>
<dbReference type="InterPro" id="IPR000792">
    <property type="entry name" value="Tscrpt_reg_LuxR_C"/>
</dbReference>
<accession>A0A6J6TNU4</accession>
<dbReference type="PANTHER" id="PTHR43214:SF44">
    <property type="entry name" value="TWO-COMPONENT RESPONSE REGULATOR"/>
    <property type="match status" value="1"/>
</dbReference>
<organism evidence="3">
    <name type="scientific">freshwater metagenome</name>
    <dbReference type="NCBI Taxonomy" id="449393"/>
    <lineage>
        <taxon>unclassified sequences</taxon>
        <taxon>metagenomes</taxon>
        <taxon>ecological metagenomes</taxon>
    </lineage>
</organism>
<evidence type="ECO:0000256" key="1">
    <source>
        <dbReference type="ARBA" id="ARBA00023125"/>
    </source>
</evidence>
<proteinExistence type="predicted"/>
<keyword evidence="1" id="KW-0238">DNA-binding</keyword>
<gene>
    <name evidence="3" type="ORF">UFOPK2786_01194</name>
</gene>
<sequence>MSGFACEATASAAEARDMFDRGDHDALVLDIDLGSGPNGFDLAELILRKSPSTAVVFLTSLPDPRFAERDSKGLPKGVAYLRKSNVSNVSLVIEALDAVLRGTRVGDFRHDREPDRPLAGLTRKQVRVMRLAASGQTNSQIAQECGVSVNAIDDTIGRAFQSLRVEGTVEGNVRVAAVRRFLEVTGGRTGIPARRAETA</sequence>
<dbReference type="PROSITE" id="PS50110">
    <property type="entry name" value="RESPONSE_REGULATORY"/>
    <property type="match status" value="1"/>
</dbReference>
<evidence type="ECO:0000313" key="3">
    <source>
        <dbReference type="EMBL" id="CAB4749122.1"/>
    </source>
</evidence>
<dbReference type="InterPro" id="IPR016032">
    <property type="entry name" value="Sig_transdc_resp-reg_C-effctor"/>
</dbReference>
<dbReference type="SUPFAM" id="SSF46894">
    <property type="entry name" value="C-terminal effector domain of the bipartite response regulators"/>
    <property type="match status" value="1"/>
</dbReference>
<dbReference type="InterPro" id="IPR011006">
    <property type="entry name" value="CheY-like_superfamily"/>
</dbReference>
<dbReference type="CDD" id="cd00156">
    <property type="entry name" value="REC"/>
    <property type="match status" value="1"/>
</dbReference>
<dbReference type="GO" id="GO:0000160">
    <property type="term" value="P:phosphorelay signal transduction system"/>
    <property type="evidence" value="ECO:0007669"/>
    <property type="project" value="InterPro"/>
</dbReference>
<dbReference type="GO" id="GO:0003677">
    <property type="term" value="F:DNA binding"/>
    <property type="evidence" value="ECO:0007669"/>
    <property type="project" value="UniProtKB-KW"/>
</dbReference>
<dbReference type="PANTHER" id="PTHR43214">
    <property type="entry name" value="TWO-COMPONENT RESPONSE REGULATOR"/>
    <property type="match status" value="1"/>
</dbReference>
<dbReference type="GO" id="GO:0006355">
    <property type="term" value="P:regulation of DNA-templated transcription"/>
    <property type="evidence" value="ECO:0007669"/>
    <property type="project" value="InterPro"/>
</dbReference>
<reference evidence="3" key="1">
    <citation type="submission" date="2020-05" db="EMBL/GenBank/DDBJ databases">
        <authorList>
            <person name="Chiriac C."/>
            <person name="Salcher M."/>
            <person name="Ghai R."/>
            <person name="Kavagutti S V."/>
        </authorList>
    </citation>
    <scope>NUCLEOTIDE SEQUENCE</scope>
</reference>
<dbReference type="InterPro" id="IPR001789">
    <property type="entry name" value="Sig_transdc_resp-reg_receiver"/>
</dbReference>
<dbReference type="InterPro" id="IPR036388">
    <property type="entry name" value="WH-like_DNA-bd_sf"/>
</dbReference>
<dbReference type="Pfam" id="PF00196">
    <property type="entry name" value="GerE"/>
    <property type="match status" value="1"/>
</dbReference>
<dbReference type="SMART" id="SM00421">
    <property type="entry name" value="HTH_LUXR"/>
    <property type="match status" value="1"/>
</dbReference>
<feature type="domain" description="Response regulatory" evidence="2">
    <location>
        <begin position="1"/>
        <end position="98"/>
    </location>
</feature>